<dbReference type="AlphaFoldDB" id="A0AA48L4Q1"/>
<evidence type="ECO:0000256" key="8">
    <source>
        <dbReference type="ARBA" id="ARBA00022837"/>
    </source>
</evidence>
<evidence type="ECO:0000256" key="9">
    <source>
        <dbReference type="ARBA" id="ARBA00023157"/>
    </source>
</evidence>
<evidence type="ECO:0000256" key="5">
    <source>
        <dbReference type="ARBA" id="ARBA00022723"/>
    </source>
</evidence>
<feature type="binding site" evidence="16">
    <location>
        <position position="109"/>
    </location>
    <ligand>
        <name>substrate</name>
    </ligand>
</feature>
<evidence type="ECO:0000256" key="12">
    <source>
        <dbReference type="ARBA" id="ARBA00023295"/>
    </source>
</evidence>
<dbReference type="PIRSF" id="PIRSF001024">
    <property type="entry name" value="Alph-amyl_fung"/>
    <property type="match status" value="1"/>
</dbReference>
<feature type="binding site" evidence="16">
    <location>
        <position position="375"/>
    </location>
    <ligand>
        <name>substrate</name>
    </ligand>
</feature>
<dbReference type="PANTHER" id="PTHR10357">
    <property type="entry name" value="ALPHA-AMYLASE FAMILY MEMBER"/>
    <property type="match status" value="1"/>
</dbReference>
<dbReference type="RefSeq" id="XP_060457175.1">
    <property type="nucleotide sequence ID" value="XM_060600597.1"/>
</dbReference>
<dbReference type="InterPro" id="IPR006047">
    <property type="entry name" value="GH13_cat_dom"/>
</dbReference>
<feature type="disulfide bond" evidence="15">
    <location>
        <begin position="56"/>
        <end position="64"/>
    </location>
</feature>
<dbReference type="CDD" id="cd11319">
    <property type="entry name" value="AmyAc_euk_AmyA"/>
    <property type="match status" value="1"/>
</dbReference>
<feature type="domain" description="Glycosyl hydrolase family 13 catalytic" evidence="18">
    <location>
        <begin position="32"/>
        <end position="399"/>
    </location>
</feature>
<dbReference type="InterPro" id="IPR015340">
    <property type="entry name" value="A_amylase_C_dom"/>
</dbReference>
<keyword evidence="11" id="KW-0119">Carbohydrate metabolism</keyword>
<feature type="binding site" evidence="16">
    <location>
        <position position="61"/>
    </location>
    <ligand>
        <name>substrate</name>
    </ligand>
</feature>
<dbReference type="PANTHER" id="PTHR10357:SF215">
    <property type="entry name" value="ALPHA-AMYLASE 1"/>
    <property type="match status" value="1"/>
</dbReference>
<feature type="chain" id="PRO_5041383271" description="alpha-amylase" evidence="17">
    <location>
        <begin position="20"/>
        <end position="554"/>
    </location>
</feature>
<evidence type="ECO:0000256" key="17">
    <source>
        <dbReference type="SAM" id="SignalP"/>
    </source>
</evidence>
<dbReference type="KEGG" id="ccac:CcaHIS019_0407300"/>
<evidence type="ECO:0000313" key="20">
    <source>
        <dbReference type="Proteomes" id="UP001233271"/>
    </source>
</evidence>
<evidence type="ECO:0000256" key="14">
    <source>
        <dbReference type="PIRSR" id="PIRSR001024-2"/>
    </source>
</evidence>
<dbReference type="Pfam" id="PF00128">
    <property type="entry name" value="Alpha-amylase"/>
    <property type="match status" value="1"/>
</dbReference>
<feature type="active site" description="Proton donor" evidence="13">
    <location>
        <position position="257"/>
    </location>
</feature>
<keyword evidence="10" id="KW-0325">Glycoprotein</keyword>
<dbReference type="SUPFAM" id="SSF51445">
    <property type="entry name" value="(Trans)glycosidases"/>
    <property type="match status" value="1"/>
</dbReference>
<keyword evidence="20" id="KW-1185">Reference proteome</keyword>
<evidence type="ECO:0000256" key="11">
    <source>
        <dbReference type="ARBA" id="ARBA00023277"/>
    </source>
</evidence>
<dbReference type="GeneID" id="85495780"/>
<dbReference type="EC" id="3.2.1.1" evidence="4"/>
<evidence type="ECO:0000256" key="2">
    <source>
        <dbReference type="ARBA" id="ARBA00001913"/>
    </source>
</evidence>
<keyword evidence="12" id="KW-0326">Glycosidase</keyword>
<dbReference type="SUPFAM" id="SSF51011">
    <property type="entry name" value="Glycosyl hydrolase domain"/>
    <property type="match status" value="1"/>
</dbReference>
<reference evidence="19" key="1">
    <citation type="journal article" date="2023" name="BMC Genomics">
        <title>Chromosome-level genome assemblies of Cutaneotrichosporon spp. (Trichosporonales, Basidiomycota) reveal imbalanced evolution between nucleotide sequences and chromosome synteny.</title>
        <authorList>
            <person name="Kobayashi Y."/>
            <person name="Kayamori A."/>
            <person name="Aoki K."/>
            <person name="Shiwa Y."/>
            <person name="Matsutani M."/>
            <person name="Fujita N."/>
            <person name="Sugita T."/>
            <person name="Iwasaki W."/>
            <person name="Tanaka N."/>
            <person name="Takashima M."/>
        </authorList>
    </citation>
    <scope>NUCLEOTIDE SEQUENCE</scope>
    <source>
        <strain evidence="19">HIS019</strain>
    </source>
</reference>
<organism evidence="19 20">
    <name type="scientific">Cutaneotrichosporon cavernicola</name>
    <dbReference type="NCBI Taxonomy" id="279322"/>
    <lineage>
        <taxon>Eukaryota</taxon>
        <taxon>Fungi</taxon>
        <taxon>Dikarya</taxon>
        <taxon>Basidiomycota</taxon>
        <taxon>Agaricomycotina</taxon>
        <taxon>Tremellomycetes</taxon>
        <taxon>Trichosporonales</taxon>
        <taxon>Trichosporonaceae</taxon>
        <taxon>Cutaneotrichosporon</taxon>
    </lineage>
</organism>
<feature type="signal peptide" evidence="17">
    <location>
        <begin position="1"/>
        <end position="19"/>
    </location>
</feature>
<dbReference type="EMBL" id="AP028215">
    <property type="protein sequence ID" value="BEI91910.1"/>
    <property type="molecule type" value="Genomic_DNA"/>
</dbReference>
<comment type="catalytic activity">
    <reaction evidence="1">
        <text>Endohydrolysis of (1-&gt;4)-alpha-D-glucosidic linkages in polysaccharides containing three or more (1-&gt;4)-alpha-linked D-glucose units.</text>
        <dbReference type="EC" id="3.2.1.1"/>
    </reaction>
</comment>
<dbReference type="Gene3D" id="2.60.40.1180">
    <property type="entry name" value="Golgi alpha-mannosidase II"/>
    <property type="match status" value="1"/>
</dbReference>
<proteinExistence type="inferred from homology"/>
<comment type="similarity">
    <text evidence="3">Belongs to the glycosyl hydrolase 13 family.</text>
</comment>
<accession>A0AA48L4Q1</accession>
<evidence type="ECO:0000256" key="7">
    <source>
        <dbReference type="ARBA" id="ARBA00022801"/>
    </source>
</evidence>
<protein>
    <recommendedName>
        <fullName evidence="4">alpha-amylase</fullName>
        <ecNumber evidence="4">3.2.1.1</ecNumber>
    </recommendedName>
</protein>
<dbReference type="InterPro" id="IPR013780">
    <property type="entry name" value="Glyco_hydro_b"/>
</dbReference>
<evidence type="ECO:0000256" key="16">
    <source>
        <dbReference type="PIRSR" id="PIRSR001024-5"/>
    </source>
</evidence>
<evidence type="ECO:0000313" key="19">
    <source>
        <dbReference type="EMBL" id="BEI91910.1"/>
    </source>
</evidence>
<evidence type="ECO:0000256" key="13">
    <source>
        <dbReference type="PIRSR" id="PIRSR001024-1"/>
    </source>
</evidence>
<dbReference type="GO" id="GO:0005509">
    <property type="term" value="F:calcium ion binding"/>
    <property type="evidence" value="ECO:0007669"/>
    <property type="project" value="InterPro"/>
</dbReference>
<dbReference type="InterPro" id="IPR013777">
    <property type="entry name" value="A-amylase-like"/>
</dbReference>
<keyword evidence="6 17" id="KW-0732">Signal</keyword>
<keyword evidence="5" id="KW-0479">Metal-binding</keyword>
<sequence length="554" mass="61471">MLLSAVTALAVLGAQVVNAATADEWRNRSIYQIITDRFAPPSDKAPARTDPLPLECNTAEQTWCGGTWLSIIDKLDYIQSMGFDAIWISPTTENIDFHTPYGFAYHGYWVNDLTKVNQRFGSEDDLHTLIDEVHKRDMYIMVDVAINGIPSLSNTTIPPEGSMWTKADQFHPFCEIDWSTQDTNDKQVKDCSLGDDKLWLIDVNTENPEVISTLQSWVKDYVTKYKIDGLRIDAAKHVPGEFWTGFCGASGVFCMGEVFDDRIDYTSAFQREKWMDSILGFPFYNGLVEAFSVKPHRNMTDLTERIIGTLSQFPDPSVLGNFIENHDTPRFKNITADPRLVYNAMVGQFLFEGIPVVYYGQEQGMSFGISDPDNRAALWTLGYENVTTVQQVTRLNKIRSTLIKGDATYNGETYLQARSQILANTTYDMAIRKGPIIMSLTNRGSPEEATSFAIQNTGWPRGEALIDLLSCLDYAVGSGGSISISYSRQGYGGMPYVFATVDDARHMGICNDVQLGIVETNQTGKPFSSAAVYAPSPLLGLAAGAATLLALFSL</sequence>
<feature type="binding site" evidence="16">
    <location>
        <position position="231"/>
    </location>
    <ligand>
        <name>substrate</name>
    </ligand>
</feature>
<evidence type="ECO:0000259" key="18">
    <source>
        <dbReference type="SMART" id="SM00642"/>
    </source>
</evidence>
<keyword evidence="7" id="KW-0378">Hydrolase</keyword>
<feature type="binding site" evidence="16">
    <location>
        <position position="327"/>
    </location>
    <ligand>
        <name>substrate</name>
    </ligand>
</feature>
<dbReference type="Gene3D" id="3.20.20.80">
    <property type="entry name" value="Glycosidases"/>
    <property type="match status" value="1"/>
</dbReference>
<name>A0AA48L4Q1_9TREE</name>
<feature type="disulfide bond" evidence="15">
    <location>
        <begin position="174"/>
        <end position="191"/>
    </location>
</feature>
<evidence type="ECO:0000256" key="15">
    <source>
        <dbReference type="PIRSR" id="PIRSR001024-4"/>
    </source>
</evidence>
<dbReference type="SMART" id="SM00642">
    <property type="entry name" value="Aamy"/>
    <property type="match status" value="1"/>
</dbReference>
<dbReference type="Proteomes" id="UP001233271">
    <property type="component" value="Chromosome 4"/>
</dbReference>
<evidence type="ECO:0000256" key="3">
    <source>
        <dbReference type="ARBA" id="ARBA00008061"/>
    </source>
</evidence>
<dbReference type="InterPro" id="IPR017853">
    <property type="entry name" value="GH"/>
</dbReference>
<keyword evidence="8" id="KW-0106">Calcium</keyword>
<dbReference type="Pfam" id="PF09260">
    <property type="entry name" value="A_amylase_dom_C"/>
    <property type="match status" value="1"/>
</dbReference>
<dbReference type="GO" id="GO:0004556">
    <property type="term" value="F:alpha-amylase activity"/>
    <property type="evidence" value="ECO:0007669"/>
    <property type="project" value="UniProtKB-EC"/>
</dbReference>
<comment type="cofactor">
    <cofactor evidence="2">
        <name>Ca(2+)</name>
        <dbReference type="ChEBI" id="CHEBI:29108"/>
    </cofactor>
</comment>
<keyword evidence="9 15" id="KW-1015">Disulfide bond</keyword>
<evidence type="ECO:0000256" key="10">
    <source>
        <dbReference type="ARBA" id="ARBA00023180"/>
    </source>
</evidence>
<evidence type="ECO:0000256" key="1">
    <source>
        <dbReference type="ARBA" id="ARBA00000548"/>
    </source>
</evidence>
<dbReference type="GO" id="GO:0016052">
    <property type="term" value="P:carbohydrate catabolic process"/>
    <property type="evidence" value="ECO:0007669"/>
    <property type="project" value="InterPro"/>
</dbReference>
<feature type="site" description="Transition state stabilizer" evidence="14">
    <location>
        <position position="327"/>
    </location>
</feature>
<evidence type="ECO:0000256" key="6">
    <source>
        <dbReference type="ARBA" id="ARBA00022729"/>
    </source>
</evidence>
<gene>
    <name evidence="19" type="ORF">CcaverHIS019_0407300</name>
</gene>
<feature type="disulfide bond" evidence="15">
    <location>
        <begin position="471"/>
        <end position="510"/>
    </location>
</feature>
<evidence type="ECO:0000256" key="4">
    <source>
        <dbReference type="ARBA" id="ARBA00012595"/>
    </source>
</evidence>
<feature type="active site" description="Nucleophile" evidence="13">
    <location>
        <position position="233"/>
    </location>
</feature>